<accession>A0A1A8XUW0</accession>
<keyword evidence="2" id="KW-1185">Reference proteome</keyword>
<evidence type="ECO:0000313" key="1">
    <source>
        <dbReference type="EMBL" id="SBT07738.1"/>
    </source>
</evidence>
<dbReference type="EMBL" id="FLQY01000148">
    <property type="protein sequence ID" value="SBT07738.1"/>
    <property type="molecule type" value="Genomic_DNA"/>
</dbReference>
<proteinExistence type="predicted"/>
<gene>
    <name evidence="1" type="ORF">PROAA_2310013</name>
</gene>
<protein>
    <submittedName>
        <fullName evidence="1">Uncharacterized protein</fullName>
    </submittedName>
</protein>
<organism evidence="1 2">
    <name type="scientific">Candidatus Propionivibrio aalborgensis</name>
    <dbReference type="NCBI Taxonomy" id="1860101"/>
    <lineage>
        <taxon>Bacteria</taxon>
        <taxon>Pseudomonadati</taxon>
        <taxon>Pseudomonadota</taxon>
        <taxon>Betaproteobacteria</taxon>
        <taxon>Rhodocyclales</taxon>
        <taxon>Rhodocyclaceae</taxon>
        <taxon>Propionivibrio</taxon>
    </lineage>
</organism>
<reference evidence="1 2" key="1">
    <citation type="submission" date="2016-06" db="EMBL/GenBank/DDBJ databases">
        <authorList>
            <person name="Kjaerup R.B."/>
            <person name="Dalgaard T.S."/>
            <person name="Juul-Madsen H.R."/>
        </authorList>
    </citation>
    <scope>NUCLEOTIDE SEQUENCE [LARGE SCALE GENOMIC DNA]</scope>
    <source>
        <strain evidence="1">2</strain>
    </source>
</reference>
<sequence length="334" mass="35670">MRPRLFLAFSGRQRGVALLVLMLLVFLAGASWMLAQSGSMEGRNQVNKVTASAMAQAKEALIGRAATDVNRPGSLPCPDTNNDGVAELFAGVNCPAYIGRLPWKTLDLPELLDGNGNRLWYALSSGLRDRDEAQPINPSTVLQITLDSSPPSIAAIIFSSGPPLPSQIGRPSNAIADYLDGSNNDGDNSYVSGPPSAAFNDKTLVITREDIFRTVNQRVLAEIRGPDDNAPGAPSYGLRRYHADNASFPWADSGSDGYGDVGVTVGNLPYYDLKLPVSLPLPPPPPSHPLPYSWLNPNGWLPLLTFQRFSASSARIAIGTSTMDVIPCPSSPCP</sequence>
<evidence type="ECO:0000313" key="2">
    <source>
        <dbReference type="Proteomes" id="UP000199600"/>
    </source>
</evidence>
<dbReference type="Proteomes" id="UP000199600">
    <property type="component" value="Unassembled WGS sequence"/>
</dbReference>
<name>A0A1A8XUW0_9RHOO</name>
<dbReference type="AlphaFoldDB" id="A0A1A8XUW0"/>